<dbReference type="CDD" id="cd02968">
    <property type="entry name" value="SCO"/>
    <property type="match status" value="1"/>
</dbReference>
<evidence type="ECO:0000313" key="7">
    <source>
        <dbReference type="Proteomes" id="UP000310477"/>
    </source>
</evidence>
<dbReference type="PROSITE" id="PS51257">
    <property type="entry name" value="PROKAR_LIPOPROTEIN"/>
    <property type="match status" value="1"/>
</dbReference>
<keyword evidence="4" id="KW-1015">Disulfide bond</keyword>
<dbReference type="OrthoDB" id="9811998at2"/>
<dbReference type="Gene3D" id="3.40.30.10">
    <property type="entry name" value="Glutaredoxin"/>
    <property type="match status" value="1"/>
</dbReference>
<comment type="caution">
    <text evidence="6">The sequence shown here is derived from an EMBL/GenBank/DDBJ whole genome shotgun (WGS) entry which is preliminary data.</text>
</comment>
<keyword evidence="2 3" id="KW-0186">Copper</keyword>
<dbReference type="Proteomes" id="UP000310477">
    <property type="component" value="Unassembled WGS sequence"/>
</dbReference>
<dbReference type="SUPFAM" id="SSF52833">
    <property type="entry name" value="Thioredoxin-like"/>
    <property type="match status" value="1"/>
</dbReference>
<dbReference type="InterPro" id="IPR013766">
    <property type="entry name" value="Thioredoxin_domain"/>
</dbReference>
<dbReference type="PANTHER" id="PTHR12151:SF25">
    <property type="entry name" value="LINALOOL DEHYDRATASE_ISOMERASE DOMAIN-CONTAINING PROTEIN"/>
    <property type="match status" value="1"/>
</dbReference>
<dbReference type="Pfam" id="PF02630">
    <property type="entry name" value="SCO1-SenC"/>
    <property type="match status" value="1"/>
</dbReference>
<protein>
    <submittedName>
        <fullName evidence="6">SCO family protein</fullName>
    </submittedName>
</protein>
<feature type="disulfide bond" description="Redox-active" evidence="4">
    <location>
        <begin position="86"/>
        <end position="90"/>
    </location>
</feature>
<evidence type="ECO:0000256" key="1">
    <source>
        <dbReference type="ARBA" id="ARBA00010996"/>
    </source>
</evidence>
<keyword evidence="7" id="KW-1185">Reference proteome</keyword>
<feature type="binding site" evidence="3">
    <location>
        <position position="86"/>
    </location>
    <ligand>
        <name>Cu cation</name>
        <dbReference type="ChEBI" id="CHEBI:23378"/>
    </ligand>
</feature>
<organism evidence="6 7">
    <name type="scientific">Pedobacter cryotolerans</name>
    <dbReference type="NCBI Taxonomy" id="2571270"/>
    <lineage>
        <taxon>Bacteria</taxon>
        <taxon>Pseudomonadati</taxon>
        <taxon>Bacteroidota</taxon>
        <taxon>Sphingobacteriia</taxon>
        <taxon>Sphingobacteriales</taxon>
        <taxon>Sphingobacteriaceae</taxon>
        <taxon>Pedobacter</taxon>
    </lineage>
</organism>
<reference evidence="6 7" key="1">
    <citation type="submission" date="2019-04" db="EMBL/GenBank/DDBJ databases">
        <title>Pedobacter sp. AR-2-6 sp. nov., isolated from Arctic soil.</title>
        <authorList>
            <person name="Dahal R.H."/>
            <person name="Kim D.-U."/>
        </authorList>
    </citation>
    <scope>NUCLEOTIDE SEQUENCE [LARGE SCALE GENOMIC DNA]</scope>
    <source>
        <strain evidence="6 7">AR-2-6</strain>
    </source>
</reference>
<dbReference type="InterPro" id="IPR003782">
    <property type="entry name" value="SCO1/SenC"/>
</dbReference>
<feature type="binding site" evidence="3">
    <location>
        <position position="175"/>
    </location>
    <ligand>
        <name>Cu cation</name>
        <dbReference type="ChEBI" id="CHEBI:23378"/>
    </ligand>
</feature>
<feature type="binding site" evidence="3">
    <location>
        <position position="90"/>
    </location>
    <ligand>
        <name>Cu cation</name>
        <dbReference type="ChEBI" id="CHEBI:23378"/>
    </ligand>
</feature>
<evidence type="ECO:0000256" key="2">
    <source>
        <dbReference type="ARBA" id="ARBA00023008"/>
    </source>
</evidence>
<gene>
    <name evidence="6" type="ORF">FA045_04780</name>
</gene>
<evidence type="ECO:0000256" key="3">
    <source>
        <dbReference type="PIRSR" id="PIRSR603782-1"/>
    </source>
</evidence>
<dbReference type="RefSeq" id="WP_136875008.1">
    <property type="nucleotide sequence ID" value="NZ_SWBO01000002.1"/>
</dbReference>
<evidence type="ECO:0000313" key="6">
    <source>
        <dbReference type="EMBL" id="TKC02594.1"/>
    </source>
</evidence>
<dbReference type="GO" id="GO:0046872">
    <property type="term" value="F:metal ion binding"/>
    <property type="evidence" value="ECO:0007669"/>
    <property type="project" value="UniProtKB-KW"/>
</dbReference>
<proteinExistence type="inferred from homology"/>
<feature type="domain" description="Thioredoxin" evidence="5">
    <location>
        <begin position="48"/>
        <end position="212"/>
    </location>
</feature>
<dbReference type="PANTHER" id="PTHR12151">
    <property type="entry name" value="ELECTRON TRANSPORT PROTIN SCO1/SENC FAMILY MEMBER"/>
    <property type="match status" value="1"/>
</dbReference>
<name>A0A4U1CEG2_9SPHI</name>
<comment type="similarity">
    <text evidence="1">Belongs to the SCO1/2 family.</text>
</comment>
<evidence type="ECO:0000259" key="5">
    <source>
        <dbReference type="PROSITE" id="PS51352"/>
    </source>
</evidence>
<sequence>MKQIRSTILLLVISVIMVACNSGNKTLPIYGEREAVITKDKAGIERVDTLYQTIPNFSFLNQDSVMITQDLFKGKVYVADFFFTSCTTICPAMHRNLKEIYEDYKSNPEVMYLSHSIDFKYDKPSVLKNYATKLGVDTKKWQFVYGSKDDIYKLAEKSYLTVVAEDNDSPDGYMHQGWLVLIDKQKRMRGAYDGTKTEQVAMLKKDLATLLAEGN</sequence>
<dbReference type="PROSITE" id="PS51352">
    <property type="entry name" value="THIOREDOXIN_2"/>
    <property type="match status" value="1"/>
</dbReference>
<dbReference type="EMBL" id="SWBO01000002">
    <property type="protein sequence ID" value="TKC02594.1"/>
    <property type="molecule type" value="Genomic_DNA"/>
</dbReference>
<dbReference type="InterPro" id="IPR036249">
    <property type="entry name" value="Thioredoxin-like_sf"/>
</dbReference>
<accession>A0A4U1CEG2</accession>
<keyword evidence="3" id="KW-0479">Metal-binding</keyword>
<evidence type="ECO:0000256" key="4">
    <source>
        <dbReference type="PIRSR" id="PIRSR603782-2"/>
    </source>
</evidence>
<dbReference type="AlphaFoldDB" id="A0A4U1CEG2"/>